<dbReference type="PROSITE" id="PS51186">
    <property type="entry name" value="GNAT"/>
    <property type="match status" value="1"/>
</dbReference>
<dbReference type="PRINTS" id="PR00598">
    <property type="entry name" value="HTHMARR"/>
</dbReference>
<dbReference type="InterPro" id="IPR036390">
    <property type="entry name" value="WH_DNA-bd_sf"/>
</dbReference>
<dbReference type="PANTHER" id="PTHR13947:SF37">
    <property type="entry name" value="LD18367P"/>
    <property type="match status" value="1"/>
</dbReference>
<protein>
    <submittedName>
        <fullName evidence="4">GNAT family N-acetyltransferase</fullName>
    </submittedName>
</protein>
<dbReference type="KEGG" id="rmb:K529_004640"/>
<feature type="domain" description="HTH marR-type" evidence="2">
    <location>
        <begin position="1"/>
        <end position="129"/>
    </location>
</feature>
<dbReference type="AlphaFoldDB" id="A0A1B1A0N7"/>
<dbReference type="EMBL" id="CP015230">
    <property type="protein sequence ID" value="ANP40047.1"/>
    <property type="molecule type" value="Genomic_DNA"/>
</dbReference>
<reference evidence="4 5" key="1">
    <citation type="journal article" date="2016" name="ISME J.">
        <title>Global occurrence and heterogeneity of the Roseobacter-clade species Ruegeria mobilis.</title>
        <authorList>
            <person name="Sonnenschein E."/>
            <person name="Gram L."/>
        </authorList>
    </citation>
    <scope>NUCLEOTIDE SEQUENCE [LARGE SCALE GENOMIC DNA]</scope>
    <source>
        <strain evidence="4 5">F1926</strain>
    </source>
</reference>
<proteinExistence type="predicted"/>
<sequence>MRAAARHIVRELGFMQKGLAGTALSPSAVHTILEIGYGTVATASALGPLLHLEKSSVSRLLQRLESDHLIEGICDTSDRRSRRLSLTPKGRDLLRELEHFGRQQFRAALDRTSANEAQTIEAGLSLLADALRASGAQKKPIVQEVRWHQGYSPGVIGTVSALHAAYYAQNYGFGAVFERKVASEMSEFMSRIESSANTVFCAYQGEELLGSVSLDGQDLEDGTCHLRWFIVSPKAQGLGIGGRLMEKAVNFVDTQGYRITRLWTFKGLDAARHLYEKHGFCLTHEAPGAQWGTEMIEQEFERTRA</sequence>
<evidence type="ECO:0000256" key="1">
    <source>
        <dbReference type="ARBA" id="ARBA00022679"/>
    </source>
</evidence>
<dbReference type="InterPro" id="IPR000182">
    <property type="entry name" value="GNAT_dom"/>
</dbReference>
<dbReference type="GO" id="GO:0008080">
    <property type="term" value="F:N-acetyltransferase activity"/>
    <property type="evidence" value="ECO:0007669"/>
    <property type="project" value="InterPro"/>
</dbReference>
<evidence type="ECO:0000259" key="3">
    <source>
        <dbReference type="PROSITE" id="PS51186"/>
    </source>
</evidence>
<accession>A0A1B1A0N7</accession>
<name>A0A1B1A0N7_9RHOB</name>
<organism evidence="4 5">
    <name type="scientific">Tritonibacter mobilis F1926</name>
    <dbReference type="NCBI Taxonomy" id="1265309"/>
    <lineage>
        <taxon>Bacteria</taxon>
        <taxon>Pseudomonadati</taxon>
        <taxon>Pseudomonadota</taxon>
        <taxon>Alphaproteobacteria</taxon>
        <taxon>Rhodobacterales</taxon>
        <taxon>Paracoccaceae</taxon>
        <taxon>Tritonibacter</taxon>
    </lineage>
</organism>
<dbReference type="STRING" id="1265309.K529_004640"/>
<dbReference type="SUPFAM" id="SSF46785">
    <property type="entry name" value="Winged helix' DNA-binding domain"/>
    <property type="match status" value="1"/>
</dbReference>
<dbReference type="CDD" id="cd04301">
    <property type="entry name" value="NAT_SF"/>
    <property type="match status" value="1"/>
</dbReference>
<dbReference type="Gene3D" id="3.40.630.30">
    <property type="match status" value="1"/>
</dbReference>
<evidence type="ECO:0000313" key="4">
    <source>
        <dbReference type="EMBL" id="ANP40047.1"/>
    </source>
</evidence>
<evidence type="ECO:0000313" key="5">
    <source>
        <dbReference type="Proteomes" id="UP000013243"/>
    </source>
</evidence>
<dbReference type="Gene3D" id="1.10.10.10">
    <property type="entry name" value="Winged helix-like DNA-binding domain superfamily/Winged helix DNA-binding domain"/>
    <property type="match status" value="1"/>
</dbReference>
<dbReference type="OrthoDB" id="273614at2"/>
<dbReference type="SUPFAM" id="SSF55729">
    <property type="entry name" value="Acyl-CoA N-acyltransferases (Nat)"/>
    <property type="match status" value="1"/>
</dbReference>
<feature type="domain" description="N-acetyltransferase" evidence="3">
    <location>
        <begin position="157"/>
        <end position="303"/>
    </location>
</feature>
<dbReference type="Pfam" id="PF13463">
    <property type="entry name" value="HTH_27"/>
    <property type="match status" value="1"/>
</dbReference>
<dbReference type="Proteomes" id="UP000013243">
    <property type="component" value="Chromosome"/>
</dbReference>
<dbReference type="InterPro" id="IPR000835">
    <property type="entry name" value="HTH_MarR-typ"/>
</dbReference>
<dbReference type="InterPro" id="IPR050769">
    <property type="entry name" value="NAT_camello-type"/>
</dbReference>
<keyword evidence="1 4" id="KW-0808">Transferase</keyword>
<dbReference type="SMART" id="SM00347">
    <property type="entry name" value="HTH_MARR"/>
    <property type="match status" value="1"/>
</dbReference>
<evidence type="ECO:0000259" key="2">
    <source>
        <dbReference type="PROSITE" id="PS50995"/>
    </source>
</evidence>
<dbReference type="InterPro" id="IPR016181">
    <property type="entry name" value="Acyl_CoA_acyltransferase"/>
</dbReference>
<dbReference type="PANTHER" id="PTHR13947">
    <property type="entry name" value="GNAT FAMILY N-ACETYLTRANSFERASE"/>
    <property type="match status" value="1"/>
</dbReference>
<dbReference type="PROSITE" id="PS50995">
    <property type="entry name" value="HTH_MARR_2"/>
    <property type="match status" value="1"/>
</dbReference>
<dbReference type="InterPro" id="IPR036388">
    <property type="entry name" value="WH-like_DNA-bd_sf"/>
</dbReference>
<dbReference type="GO" id="GO:0003700">
    <property type="term" value="F:DNA-binding transcription factor activity"/>
    <property type="evidence" value="ECO:0007669"/>
    <property type="project" value="InterPro"/>
</dbReference>
<dbReference type="Pfam" id="PF00583">
    <property type="entry name" value="Acetyltransf_1"/>
    <property type="match status" value="1"/>
</dbReference>
<gene>
    <name evidence="4" type="ORF">K529_004640</name>
</gene>